<dbReference type="Proteomes" id="UP001187192">
    <property type="component" value="Unassembled WGS sequence"/>
</dbReference>
<evidence type="ECO:0000313" key="2">
    <source>
        <dbReference type="EMBL" id="GMN52525.1"/>
    </source>
</evidence>
<evidence type="ECO:0000256" key="1">
    <source>
        <dbReference type="SAM" id="MobiDB-lite"/>
    </source>
</evidence>
<feature type="region of interest" description="Disordered" evidence="1">
    <location>
        <begin position="74"/>
        <end position="94"/>
    </location>
</feature>
<comment type="caution">
    <text evidence="2">The sequence shown here is derived from an EMBL/GenBank/DDBJ whole genome shotgun (WGS) entry which is preliminary data.</text>
</comment>
<organism evidence="2 3">
    <name type="scientific">Ficus carica</name>
    <name type="common">Common fig</name>
    <dbReference type="NCBI Taxonomy" id="3494"/>
    <lineage>
        <taxon>Eukaryota</taxon>
        <taxon>Viridiplantae</taxon>
        <taxon>Streptophyta</taxon>
        <taxon>Embryophyta</taxon>
        <taxon>Tracheophyta</taxon>
        <taxon>Spermatophyta</taxon>
        <taxon>Magnoliopsida</taxon>
        <taxon>eudicotyledons</taxon>
        <taxon>Gunneridae</taxon>
        <taxon>Pentapetalae</taxon>
        <taxon>rosids</taxon>
        <taxon>fabids</taxon>
        <taxon>Rosales</taxon>
        <taxon>Moraceae</taxon>
        <taxon>Ficeae</taxon>
        <taxon>Ficus</taxon>
    </lineage>
</organism>
<accession>A0AA88DC33</accession>
<sequence>MTTVFCKNHCRILMRITRWFQPETVVILIFLPLDHSKISPTNYLLCPPSKALSPFPPLPSISLILPMTPPPPSPIPHSTIPRNTALPSPSFSHHPQRCPPLSLIFPPPPPPLPPCLPIKAVTILHQRKAR</sequence>
<name>A0AA88DC33_FICCA</name>
<keyword evidence="3" id="KW-1185">Reference proteome</keyword>
<reference evidence="2" key="1">
    <citation type="submission" date="2023-07" db="EMBL/GenBank/DDBJ databases">
        <title>draft genome sequence of fig (Ficus carica).</title>
        <authorList>
            <person name="Takahashi T."/>
            <person name="Nishimura K."/>
        </authorList>
    </citation>
    <scope>NUCLEOTIDE SEQUENCE</scope>
</reference>
<proteinExistence type="predicted"/>
<protein>
    <submittedName>
        <fullName evidence="2">Uncharacterized protein</fullName>
    </submittedName>
</protein>
<dbReference type="AlphaFoldDB" id="A0AA88DC33"/>
<gene>
    <name evidence="2" type="ORF">TIFTF001_021671</name>
</gene>
<evidence type="ECO:0000313" key="3">
    <source>
        <dbReference type="Proteomes" id="UP001187192"/>
    </source>
</evidence>
<dbReference type="EMBL" id="BTGU01000042">
    <property type="protein sequence ID" value="GMN52525.1"/>
    <property type="molecule type" value="Genomic_DNA"/>
</dbReference>